<dbReference type="EMBL" id="CP010836">
    <property type="protein sequence ID" value="AJP72289.1"/>
    <property type="molecule type" value="Genomic_DNA"/>
</dbReference>
<reference evidence="2 3" key="1">
    <citation type="journal article" date="2015" name="Int. J. Syst. Evol. Microbiol.">
        <title>Sphingomonas hengshuiensis sp. nov., isolated from lake wetland.</title>
        <authorList>
            <person name="Wei S."/>
            <person name="Wang T."/>
            <person name="Liu H."/>
            <person name="Zhang C."/>
            <person name="Guo J."/>
            <person name="Wang Q."/>
            <person name="Liang K."/>
            <person name="Zhang Z."/>
        </authorList>
    </citation>
    <scope>NUCLEOTIDE SEQUENCE [LARGE SCALE GENOMIC DNA]</scope>
    <source>
        <strain evidence="2 3">WHSC-8</strain>
    </source>
</reference>
<dbReference type="KEGG" id="sphi:TS85_11560"/>
<sequence>MEMKMKRVLVTTAHRGVFAGEIADDQDLSVKAMPLKNARMAIRFGTTRGLMQLAETGPTSSSKISAPADIPMLHDITALFAVTEEAWAAWNS</sequence>
<proteinExistence type="predicted"/>
<protein>
    <recommendedName>
        <fullName evidence="1">DUF6948 domain-containing protein</fullName>
    </recommendedName>
</protein>
<accession>A0A7U4J8Q1</accession>
<evidence type="ECO:0000259" key="1">
    <source>
        <dbReference type="Pfam" id="PF22253"/>
    </source>
</evidence>
<name>A0A7U4J8Q1_9SPHN</name>
<dbReference type="AlphaFoldDB" id="A0A7U4J8Q1"/>
<feature type="domain" description="DUF6948" evidence="1">
    <location>
        <begin position="5"/>
        <end position="90"/>
    </location>
</feature>
<keyword evidence="3" id="KW-1185">Reference proteome</keyword>
<reference evidence="2 3" key="2">
    <citation type="submission" date="2015-02" db="EMBL/GenBank/DDBJ databases">
        <title>The complete genome of Sphingomonas hengshuiensis sp. WHSC-8 isolated from soil of Hengshui Lake.</title>
        <authorList>
            <person name="Wei S."/>
            <person name="Guo J."/>
            <person name="Su C."/>
            <person name="Wu R."/>
            <person name="Zhang Z."/>
            <person name="Liang K."/>
            <person name="Li H."/>
            <person name="Wang T."/>
            <person name="Liu H."/>
            <person name="Zhang C."/>
            <person name="Li Z."/>
            <person name="Wang Q."/>
            <person name="Meng J."/>
        </authorList>
    </citation>
    <scope>NUCLEOTIDE SEQUENCE [LARGE SCALE GENOMIC DNA]</scope>
    <source>
        <strain evidence="2 3">WHSC-8</strain>
    </source>
</reference>
<dbReference type="Pfam" id="PF22253">
    <property type="entry name" value="DUF6948"/>
    <property type="match status" value="1"/>
</dbReference>
<organism evidence="2 3">
    <name type="scientific">Sphingomonas hengshuiensis</name>
    <dbReference type="NCBI Taxonomy" id="1609977"/>
    <lineage>
        <taxon>Bacteria</taxon>
        <taxon>Pseudomonadati</taxon>
        <taxon>Pseudomonadota</taxon>
        <taxon>Alphaproteobacteria</taxon>
        <taxon>Sphingomonadales</taxon>
        <taxon>Sphingomonadaceae</taxon>
        <taxon>Sphingomonas</taxon>
    </lineage>
</organism>
<evidence type="ECO:0000313" key="2">
    <source>
        <dbReference type="EMBL" id="AJP72289.1"/>
    </source>
</evidence>
<gene>
    <name evidence="2" type="ORF">TS85_11560</name>
</gene>
<evidence type="ECO:0000313" key="3">
    <source>
        <dbReference type="Proteomes" id="UP000032300"/>
    </source>
</evidence>
<dbReference type="Proteomes" id="UP000032300">
    <property type="component" value="Chromosome"/>
</dbReference>
<dbReference type="InterPro" id="IPR054226">
    <property type="entry name" value="DUF6948"/>
</dbReference>